<name>A0A6N7X2K1_9FIRM</name>
<feature type="non-terminal residue" evidence="11">
    <location>
        <position position="1"/>
    </location>
</feature>
<dbReference type="InterPro" id="IPR007387">
    <property type="entry name" value="TRAP_DctQ"/>
</dbReference>
<evidence type="ECO:0000256" key="6">
    <source>
        <dbReference type="ARBA" id="ARBA00022989"/>
    </source>
</evidence>
<keyword evidence="2" id="KW-0813">Transport</keyword>
<feature type="transmembrane region" description="Helical" evidence="9">
    <location>
        <begin position="65"/>
        <end position="83"/>
    </location>
</feature>
<evidence type="ECO:0000256" key="3">
    <source>
        <dbReference type="ARBA" id="ARBA00022475"/>
    </source>
</evidence>
<evidence type="ECO:0000256" key="7">
    <source>
        <dbReference type="ARBA" id="ARBA00023136"/>
    </source>
</evidence>
<evidence type="ECO:0000313" key="12">
    <source>
        <dbReference type="Proteomes" id="UP000440713"/>
    </source>
</evidence>
<dbReference type="Pfam" id="PF04290">
    <property type="entry name" value="DctQ"/>
    <property type="match status" value="1"/>
</dbReference>
<dbReference type="Proteomes" id="UP000440713">
    <property type="component" value="Unassembled WGS sequence"/>
</dbReference>
<evidence type="ECO:0000256" key="2">
    <source>
        <dbReference type="ARBA" id="ARBA00022448"/>
    </source>
</evidence>
<evidence type="ECO:0000313" key="11">
    <source>
        <dbReference type="EMBL" id="MST63218.1"/>
    </source>
</evidence>
<evidence type="ECO:0000256" key="9">
    <source>
        <dbReference type="SAM" id="Phobius"/>
    </source>
</evidence>
<dbReference type="GO" id="GO:0022857">
    <property type="term" value="F:transmembrane transporter activity"/>
    <property type="evidence" value="ECO:0007669"/>
    <property type="project" value="TreeGrafter"/>
</dbReference>
<dbReference type="PANTHER" id="PTHR35011">
    <property type="entry name" value="2,3-DIKETO-L-GULONATE TRAP TRANSPORTER SMALL PERMEASE PROTEIN YIAM"/>
    <property type="match status" value="1"/>
</dbReference>
<reference evidence="11 12" key="1">
    <citation type="submission" date="2019-08" db="EMBL/GenBank/DDBJ databases">
        <title>In-depth cultivation of the pig gut microbiome towards novel bacterial diversity and tailored functional studies.</title>
        <authorList>
            <person name="Wylensek D."/>
            <person name="Hitch T.C.A."/>
            <person name="Clavel T."/>
        </authorList>
    </citation>
    <scope>NUCLEOTIDE SEQUENCE [LARGE SCALE GENOMIC DNA]</scope>
    <source>
        <strain evidence="11 12">WCA-SAB-591-4A-A</strain>
    </source>
</reference>
<dbReference type="PANTHER" id="PTHR35011:SF10">
    <property type="entry name" value="TRAP TRANSPORTER SMALL PERMEASE PROTEIN"/>
    <property type="match status" value="1"/>
</dbReference>
<evidence type="ECO:0000259" key="10">
    <source>
        <dbReference type="Pfam" id="PF04290"/>
    </source>
</evidence>
<keyword evidence="12" id="KW-1185">Reference proteome</keyword>
<dbReference type="RefSeq" id="WP_154538688.1">
    <property type="nucleotide sequence ID" value="NZ_VUNE01000007.1"/>
</dbReference>
<dbReference type="GO" id="GO:0015740">
    <property type="term" value="P:C4-dicarboxylate transport"/>
    <property type="evidence" value="ECO:0007669"/>
    <property type="project" value="TreeGrafter"/>
</dbReference>
<dbReference type="AlphaFoldDB" id="A0A6N7X2K1"/>
<evidence type="ECO:0000256" key="8">
    <source>
        <dbReference type="ARBA" id="ARBA00038436"/>
    </source>
</evidence>
<comment type="similarity">
    <text evidence="8">Belongs to the TRAP transporter small permease family.</text>
</comment>
<gene>
    <name evidence="11" type="ORF">FYJ71_09775</name>
</gene>
<comment type="caution">
    <text evidence="11">The sequence shown here is derived from an EMBL/GenBank/DDBJ whole genome shotgun (WGS) entry which is preliminary data.</text>
</comment>
<accession>A0A6N7X2K1</accession>
<organism evidence="11 12">
    <name type="scientific">Peptostreptococcus porci</name>
    <dbReference type="NCBI Taxonomy" id="2652282"/>
    <lineage>
        <taxon>Bacteria</taxon>
        <taxon>Bacillati</taxon>
        <taxon>Bacillota</taxon>
        <taxon>Clostridia</taxon>
        <taxon>Peptostreptococcales</taxon>
        <taxon>Peptostreptococcaceae</taxon>
        <taxon>Peptostreptococcus</taxon>
    </lineage>
</organism>
<keyword evidence="5 9" id="KW-0812">Transmembrane</keyword>
<dbReference type="GO" id="GO:0005886">
    <property type="term" value="C:plasma membrane"/>
    <property type="evidence" value="ECO:0007669"/>
    <property type="project" value="UniProtKB-SubCell"/>
</dbReference>
<evidence type="ECO:0000256" key="1">
    <source>
        <dbReference type="ARBA" id="ARBA00004429"/>
    </source>
</evidence>
<evidence type="ECO:0000256" key="4">
    <source>
        <dbReference type="ARBA" id="ARBA00022519"/>
    </source>
</evidence>
<dbReference type="InterPro" id="IPR055348">
    <property type="entry name" value="DctQ"/>
</dbReference>
<keyword evidence="7 9" id="KW-0472">Membrane</keyword>
<feature type="domain" description="Tripartite ATP-independent periplasmic transporters DctQ component" evidence="10">
    <location>
        <begin position="6"/>
        <end position="116"/>
    </location>
</feature>
<keyword evidence="6 9" id="KW-1133">Transmembrane helix</keyword>
<dbReference type="EMBL" id="VUNE01000007">
    <property type="protein sequence ID" value="MST63218.1"/>
    <property type="molecule type" value="Genomic_DNA"/>
</dbReference>
<comment type="subcellular location">
    <subcellularLocation>
        <location evidence="1">Cell inner membrane</location>
        <topology evidence="1">Multi-pass membrane protein</topology>
    </subcellularLocation>
</comment>
<keyword evidence="4" id="KW-0997">Cell inner membrane</keyword>
<proteinExistence type="inferred from homology"/>
<evidence type="ECO:0000256" key="5">
    <source>
        <dbReference type="ARBA" id="ARBA00022692"/>
    </source>
</evidence>
<keyword evidence="3" id="KW-1003">Cell membrane</keyword>
<feature type="transmembrane region" description="Helical" evidence="9">
    <location>
        <begin position="26"/>
        <end position="44"/>
    </location>
</feature>
<sequence length="117" mass="12702">LAAIGVSVVVQVIGRQFGYAVDVTEFAGFCLAASTFLALAYTLRCGAHVRVTLLTDSLKSKAKRIIEIWVCSGAMVILVWLSWQAAKFTYQAYVFQDVSPGLMALPLWVPQTGMTIA</sequence>
<protein>
    <submittedName>
        <fullName evidence="11">TRAP transporter small permease</fullName>
    </submittedName>
</protein>